<dbReference type="Proteomes" id="UP000685013">
    <property type="component" value="Chromosome 4"/>
</dbReference>
<feature type="compositionally biased region" description="Acidic residues" evidence="1">
    <location>
        <begin position="350"/>
        <end position="368"/>
    </location>
</feature>
<dbReference type="PANTHER" id="PTHR34775:SF4">
    <property type="entry name" value="TRANSMEMBRANE PROTEIN"/>
    <property type="match status" value="1"/>
</dbReference>
<dbReference type="PANTHER" id="PTHR34775">
    <property type="entry name" value="TRANSMEMBRANE PROTEIN"/>
    <property type="match status" value="1"/>
</dbReference>
<dbReference type="AlphaFoldDB" id="A0AAV6NLY2"/>
<dbReference type="EMBL" id="JAGKQH010000004">
    <property type="protein sequence ID" value="KAG6600267.1"/>
    <property type="molecule type" value="Genomic_DNA"/>
</dbReference>
<feature type="region of interest" description="Disordered" evidence="1">
    <location>
        <begin position="135"/>
        <end position="159"/>
    </location>
</feature>
<feature type="region of interest" description="Disordered" evidence="1">
    <location>
        <begin position="301"/>
        <end position="322"/>
    </location>
</feature>
<accession>A0AAV6NLY2</accession>
<feature type="region of interest" description="Disordered" evidence="1">
    <location>
        <begin position="875"/>
        <end position="900"/>
    </location>
</feature>
<proteinExistence type="predicted"/>
<comment type="caution">
    <text evidence="3">The sequence shown here is derived from an EMBL/GenBank/DDBJ whole genome shotgun (WGS) entry which is preliminary data.</text>
</comment>
<feature type="compositionally biased region" description="Polar residues" evidence="1">
    <location>
        <begin position="888"/>
        <end position="900"/>
    </location>
</feature>
<feature type="compositionally biased region" description="Polar residues" evidence="1">
    <location>
        <begin position="682"/>
        <end position="692"/>
    </location>
</feature>
<evidence type="ECO:0000256" key="2">
    <source>
        <dbReference type="SAM" id="Phobius"/>
    </source>
</evidence>
<feature type="region of interest" description="Disordered" evidence="1">
    <location>
        <begin position="1"/>
        <end position="100"/>
    </location>
</feature>
<evidence type="ECO:0000313" key="3">
    <source>
        <dbReference type="EMBL" id="KAG6600267.1"/>
    </source>
</evidence>
<feature type="compositionally biased region" description="Polar residues" evidence="1">
    <location>
        <begin position="19"/>
        <end position="62"/>
    </location>
</feature>
<feature type="compositionally biased region" description="Polar residues" evidence="1">
    <location>
        <begin position="1"/>
        <end position="12"/>
    </location>
</feature>
<keyword evidence="4" id="KW-1185">Reference proteome</keyword>
<protein>
    <submittedName>
        <fullName evidence="3">Uncharacterized protein</fullName>
    </submittedName>
</protein>
<sequence>MVPPSHRSSSPSMVAGRASPNSRNSEIVNPTRRSFSSEPRSLNFNTPTNSPSDYPRRNSTSREILFNSRDNEEKENGKNQSPKPVRIRSPAAGKSTKHFMSPTISAASKISVSLKKKILGDRNELVRSSLSFSGLKSSSLNSVNPNPEASAALESDTNQEIAPISNPKKSTYRYDTEVAPVAVETDTKSETAPISKSTIAAAPLRASKTVKSGGLDVISDSHSNSEVVTMAVETDAKLEITPISNSAIAALPPKASEAVEFADVEVSSDPNNDSESPAKTVDLNSSFKDSLVSSSMEIAPLDADPLMPRPYDPKTNYLSPRPQFLHYKPRRINQLELDGKLEELFSSESEFSEGTDSEDPQMESDEASSNESHMKEEEREEEEEEEEVIVNVSEQSPVEAKTSSKLHFSRIFKISSLLLILLTACFSICVVNVHDLERASLLLPMEDSTEVFEFAKTNFNVLVRKFEVWHANSRSYISDMVFNIGGRRPLIYLNQTGFLHKDVNSEEQCLVLSHQTKWEEENDLNVMKEARKEGEIDIVEEHIVRGDHNEEEEELLLEEIEAMKEREIVIEHVEGEVQNEEESFQEIEADANDSKDGEEENGQASANSASEEPLQETEEGSFQEIIEETSTKSASDKLNEEDEIQEKQTEENYEDSSSPDFIHDQIEQEAATGGETKEEQQNDSIQQRNAEIQQQSPPVSPPAPQSDAEDENGSNIDLVGTATNNRISRDFSQNTAVIASAILLGLSIIIPAGLIYARKSGSKTSSMAAIAEAQEEPPLLKEKKTYQSPAVPEEEEAINDDDSEDIARKGFCSSETSSFLQYSSMKEEEKAINDDDREDIAIKGFCSSEMSSFLQYSSMKEEDETETSKILIEAQNHSHGRKTRKNSRTPMASSSLDEFSVSTSSASPSYGSFTTYEKIPIKHGNEEEEIVTPHSSSSSSTQHASLDREGVRSIHLYGAQNTVKEEKLGWVRTWSRKKNVGCPRKKEKSDWVWFQLLFSSLSVIEFGRVDVVLYPPNLYPI</sequence>
<feature type="non-terminal residue" evidence="3">
    <location>
        <position position="1"/>
    </location>
</feature>
<evidence type="ECO:0000256" key="1">
    <source>
        <dbReference type="SAM" id="MobiDB-lite"/>
    </source>
</evidence>
<feature type="region of interest" description="Disordered" evidence="1">
    <location>
        <begin position="575"/>
        <end position="660"/>
    </location>
</feature>
<organism evidence="3 4">
    <name type="scientific">Cucurbita argyrosperma subsp. sororia</name>
    <dbReference type="NCBI Taxonomy" id="37648"/>
    <lineage>
        <taxon>Eukaryota</taxon>
        <taxon>Viridiplantae</taxon>
        <taxon>Streptophyta</taxon>
        <taxon>Embryophyta</taxon>
        <taxon>Tracheophyta</taxon>
        <taxon>Spermatophyta</taxon>
        <taxon>Magnoliopsida</taxon>
        <taxon>eudicotyledons</taxon>
        <taxon>Gunneridae</taxon>
        <taxon>Pentapetalae</taxon>
        <taxon>rosids</taxon>
        <taxon>fabids</taxon>
        <taxon>Cucurbitales</taxon>
        <taxon>Cucurbitaceae</taxon>
        <taxon>Cucurbiteae</taxon>
        <taxon>Cucurbita</taxon>
    </lineage>
</organism>
<feature type="transmembrane region" description="Helical" evidence="2">
    <location>
        <begin position="736"/>
        <end position="757"/>
    </location>
</feature>
<reference evidence="3 4" key="1">
    <citation type="journal article" date="2021" name="Hortic Res">
        <title>The domestication of Cucurbita argyrosperma as revealed by the genome of its wild relative.</title>
        <authorList>
            <person name="Barrera-Redondo J."/>
            <person name="Sanchez-de la Vega G."/>
            <person name="Aguirre-Liguori J.A."/>
            <person name="Castellanos-Morales G."/>
            <person name="Gutierrez-Guerrero Y.T."/>
            <person name="Aguirre-Dugua X."/>
            <person name="Aguirre-Planter E."/>
            <person name="Tenaillon M.I."/>
            <person name="Lira-Saade R."/>
            <person name="Eguiarte L.E."/>
        </authorList>
    </citation>
    <scope>NUCLEOTIDE SEQUENCE [LARGE SCALE GENOMIC DNA]</scope>
    <source>
        <strain evidence="3">JBR-2021</strain>
    </source>
</reference>
<feature type="region of interest" description="Disordered" evidence="1">
    <location>
        <begin position="347"/>
        <end position="396"/>
    </location>
</feature>
<feature type="compositionally biased region" description="Basic residues" evidence="1">
    <location>
        <begin position="878"/>
        <end position="887"/>
    </location>
</feature>
<keyword evidence="2" id="KW-1133">Transmembrane helix</keyword>
<gene>
    <name evidence="3" type="ORF">SDJN03_05500</name>
</gene>
<feature type="compositionally biased region" description="Acidic residues" evidence="1">
    <location>
        <begin position="378"/>
        <end position="388"/>
    </location>
</feature>
<name>A0AAV6NLY2_9ROSI</name>
<feature type="compositionally biased region" description="Acidic residues" evidence="1">
    <location>
        <begin position="577"/>
        <end position="601"/>
    </location>
</feature>
<feature type="region of interest" description="Disordered" evidence="1">
    <location>
        <begin position="672"/>
        <end position="719"/>
    </location>
</feature>
<evidence type="ECO:0000313" key="4">
    <source>
        <dbReference type="Proteomes" id="UP000685013"/>
    </source>
</evidence>
<keyword evidence="2" id="KW-0812">Transmembrane</keyword>
<keyword evidence="2" id="KW-0472">Membrane</keyword>
<feature type="compositionally biased region" description="Acidic residues" evidence="1">
    <location>
        <begin position="613"/>
        <end position="627"/>
    </location>
</feature>